<reference evidence="2 3" key="1">
    <citation type="submission" date="2019-02" db="EMBL/GenBank/DDBJ databases">
        <title>Genomic Encyclopedia of Type Strains, Phase IV (KMG-IV): sequencing the most valuable type-strain genomes for metagenomic binning, comparative biology and taxonomic classification.</title>
        <authorList>
            <person name="Goeker M."/>
        </authorList>
    </citation>
    <scope>NUCLEOTIDE SEQUENCE [LARGE SCALE GENOMIC DNA]</scope>
    <source>
        <strain evidence="2 3">DSM 17196</strain>
    </source>
</reference>
<feature type="transmembrane region" description="Helical" evidence="1">
    <location>
        <begin position="51"/>
        <end position="69"/>
    </location>
</feature>
<keyword evidence="1" id="KW-0812">Transmembrane</keyword>
<dbReference type="EMBL" id="SGXE01000001">
    <property type="protein sequence ID" value="RZS98961.1"/>
    <property type="molecule type" value="Genomic_DNA"/>
</dbReference>
<gene>
    <name evidence="2" type="ORF">EV197_0163</name>
</gene>
<dbReference type="OrthoDB" id="1362378at2"/>
<feature type="transmembrane region" description="Helical" evidence="1">
    <location>
        <begin position="7"/>
        <end position="31"/>
    </location>
</feature>
<dbReference type="Proteomes" id="UP000292262">
    <property type="component" value="Unassembled WGS sequence"/>
</dbReference>
<keyword evidence="1" id="KW-1133">Transmembrane helix</keyword>
<accession>A0A4Q7PEV0</accession>
<evidence type="ECO:0000313" key="2">
    <source>
        <dbReference type="EMBL" id="RZS98961.1"/>
    </source>
</evidence>
<evidence type="ECO:0000313" key="3">
    <source>
        <dbReference type="Proteomes" id="UP000292262"/>
    </source>
</evidence>
<feature type="transmembrane region" description="Helical" evidence="1">
    <location>
        <begin position="76"/>
        <end position="95"/>
    </location>
</feature>
<keyword evidence="3" id="KW-1185">Reference proteome</keyword>
<dbReference type="AlphaFoldDB" id="A0A4Q7PEV0"/>
<comment type="caution">
    <text evidence="2">The sequence shown here is derived from an EMBL/GenBank/DDBJ whole genome shotgun (WGS) entry which is preliminary data.</text>
</comment>
<proteinExistence type="predicted"/>
<dbReference type="RefSeq" id="WP_130284830.1">
    <property type="nucleotide sequence ID" value="NZ_SGXE01000001.1"/>
</dbReference>
<evidence type="ECO:0000256" key="1">
    <source>
        <dbReference type="SAM" id="Phobius"/>
    </source>
</evidence>
<sequence length="98" mass="10755">MIKKNIFLGLVFGIIANSIGFMLCVFIFGSLSNKVSSFSETISASLQNDTFGNLIILGAILNLFLFFFFLKKNQPYHARGVLLATIIAALCIAISKFI</sequence>
<name>A0A4Q7PEV0_9FLAO</name>
<keyword evidence="1" id="KW-0472">Membrane</keyword>
<protein>
    <submittedName>
        <fullName evidence="2">Uncharacterized protein</fullName>
    </submittedName>
</protein>
<organism evidence="2 3">
    <name type="scientific">Aquimarina brevivitae</name>
    <dbReference type="NCBI Taxonomy" id="323412"/>
    <lineage>
        <taxon>Bacteria</taxon>
        <taxon>Pseudomonadati</taxon>
        <taxon>Bacteroidota</taxon>
        <taxon>Flavobacteriia</taxon>
        <taxon>Flavobacteriales</taxon>
        <taxon>Flavobacteriaceae</taxon>
        <taxon>Aquimarina</taxon>
    </lineage>
</organism>